<evidence type="ECO:0000313" key="3">
    <source>
        <dbReference type="EMBL" id="MCO6042765.1"/>
    </source>
</evidence>
<dbReference type="EMBL" id="JAMXLR010000009">
    <property type="protein sequence ID" value="MCO6042765.1"/>
    <property type="molecule type" value="Genomic_DNA"/>
</dbReference>
<dbReference type="InterPro" id="IPR038673">
    <property type="entry name" value="OprB_sf"/>
</dbReference>
<dbReference type="GO" id="GO:0016020">
    <property type="term" value="C:membrane"/>
    <property type="evidence" value="ECO:0007669"/>
    <property type="project" value="InterPro"/>
</dbReference>
<dbReference type="Pfam" id="PF04966">
    <property type="entry name" value="OprB"/>
    <property type="match status" value="1"/>
</dbReference>
<dbReference type="AlphaFoldDB" id="A0A9X2F5V6"/>
<sequence>MARLTPLMEQMKASGFVYDLVATQFYQGVASGGVQQDFEYGGKVDQFVILDSGKLGLWQGMTMTMHAETRFGDDVNQDAVGFAPANIAMLYPKSGEHDTAITGLSFAQALNQDVQAVFGKFNAVDLFYSLYPQTGRGIDGFMNASMVIPVSVARVAPLSFMGAGVQKYRGKQVQGAFLVYDTQNTATTSGFDDLFDNGANILAFWRFFTDVGGLPGSHGFGGIWSTGEFVPFDPAGFVFVPEEGIVAVPQDGAYTLLYILEQTLWMDCCHQERNISLLSQWGIADQATSPIGWSANIGLQATGFSDSRPHDSFGVGYFHTGISNDLQDLFSPLLPLQDVDGVEMYYSAAIAKGIQLTTDLQIIEPAFVNDDTAVVFGLRLSAGL</sequence>
<name>A0A9X2F5V6_9BACT</name>
<comment type="caution">
    <text evidence="3">The sequence shown here is derived from an EMBL/GenBank/DDBJ whole genome shotgun (WGS) entry which is preliminary data.</text>
</comment>
<gene>
    <name evidence="3" type="ORF">NG895_02485</name>
</gene>
<keyword evidence="4" id="KW-1185">Reference proteome</keyword>
<proteinExistence type="inferred from homology"/>
<dbReference type="PANTHER" id="PTHR37944:SF1">
    <property type="entry name" value="PORIN B"/>
    <property type="match status" value="1"/>
</dbReference>
<dbReference type="Gene3D" id="2.40.160.180">
    <property type="entry name" value="Carbohydrate-selective porin OprB"/>
    <property type="match status" value="1"/>
</dbReference>
<dbReference type="RefSeq" id="WP_252850865.1">
    <property type="nucleotide sequence ID" value="NZ_JAMXLR010000009.1"/>
</dbReference>
<evidence type="ECO:0000313" key="4">
    <source>
        <dbReference type="Proteomes" id="UP001155241"/>
    </source>
</evidence>
<protein>
    <submittedName>
        <fullName evidence="3">Carbohydrate porin</fullName>
    </submittedName>
</protein>
<accession>A0A9X2F5V6</accession>
<dbReference type="GO" id="GO:0015288">
    <property type="term" value="F:porin activity"/>
    <property type="evidence" value="ECO:0007669"/>
    <property type="project" value="InterPro"/>
</dbReference>
<dbReference type="InterPro" id="IPR052932">
    <property type="entry name" value="OprB_Porin"/>
</dbReference>
<dbReference type="Proteomes" id="UP001155241">
    <property type="component" value="Unassembled WGS sequence"/>
</dbReference>
<organism evidence="3 4">
    <name type="scientific">Aeoliella straminimaris</name>
    <dbReference type="NCBI Taxonomy" id="2954799"/>
    <lineage>
        <taxon>Bacteria</taxon>
        <taxon>Pseudomonadati</taxon>
        <taxon>Planctomycetota</taxon>
        <taxon>Planctomycetia</taxon>
        <taxon>Pirellulales</taxon>
        <taxon>Lacipirellulaceae</taxon>
        <taxon>Aeoliella</taxon>
    </lineage>
</organism>
<comment type="similarity">
    <text evidence="1 2">Belongs to the OprB family.</text>
</comment>
<reference evidence="3" key="1">
    <citation type="submission" date="2022-06" db="EMBL/GenBank/DDBJ databases">
        <title>Aeoliella straminimaris, a novel planctomycete from sediments.</title>
        <authorList>
            <person name="Vitorino I.R."/>
            <person name="Lage O.M."/>
        </authorList>
    </citation>
    <scope>NUCLEOTIDE SEQUENCE</scope>
    <source>
        <strain evidence="3">ICT_H6.2</strain>
    </source>
</reference>
<dbReference type="InterPro" id="IPR007049">
    <property type="entry name" value="Carb-sel_porin_OprB"/>
</dbReference>
<evidence type="ECO:0000256" key="1">
    <source>
        <dbReference type="ARBA" id="ARBA00008769"/>
    </source>
</evidence>
<dbReference type="PANTHER" id="PTHR37944">
    <property type="entry name" value="PORIN B"/>
    <property type="match status" value="1"/>
</dbReference>
<evidence type="ECO:0000256" key="2">
    <source>
        <dbReference type="RuleBase" id="RU363072"/>
    </source>
</evidence>
<dbReference type="GO" id="GO:0008643">
    <property type="term" value="P:carbohydrate transport"/>
    <property type="evidence" value="ECO:0007669"/>
    <property type="project" value="InterPro"/>
</dbReference>